<sequence>MDHSDVLRWVESYERAWRAPGTAGLGALFTDDASYLQGPFEQPVVGLPAVAEMWEAEREGPDEAFDMSCDVVAVDGDTAVVRAEVRYGPPLDQLWRDLWILRFASDGRCAWFEEWPIAPRD</sequence>
<proteinExistence type="predicted"/>
<dbReference type="Pfam" id="PF12680">
    <property type="entry name" value="SnoaL_2"/>
    <property type="match status" value="1"/>
</dbReference>
<organism evidence="2 3">
    <name type="scientific">Phytohabitans houttuyneae</name>
    <dbReference type="NCBI Taxonomy" id="1076126"/>
    <lineage>
        <taxon>Bacteria</taxon>
        <taxon>Bacillati</taxon>
        <taxon>Actinomycetota</taxon>
        <taxon>Actinomycetes</taxon>
        <taxon>Micromonosporales</taxon>
        <taxon>Micromonosporaceae</taxon>
    </lineage>
</organism>
<protein>
    <recommendedName>
        <fullName evidence="1">SnoaL-like domain-containing protein</fullName>
    </recommendedName>
</protein>
<dbReference type="InterPro" id="IPR032710">
    <property type="entry name" value="NTF2-like_dom_sf"/>
</dbReference>
<name>A0A6V8KRY5_9ACTN</name>
<dbReference type="SUPFAM" id="SSF54427">
    <property type="entry name" value="NTF2-like"/>
    <property type="match status" value="1"/>
</dbReference>
<keyword evidence="3" id="KW-1185">Reference proteome</keyword>
<dbReference type="RefSeq" id="WP_246274366.1">
    <property type="nucleotide sequence ID" value="NZ_BAABGO010000004.1"/>
</dbReference>
<evidence type="ECO:0000259" key="1">
    <source>
        <dbReference type="Pfam" id="PF12680"/>
    </source>
</evidence>
<dbReference type="Proteomes" id="UP000482800">
    <property type="component" value="Unassembled WGS sequence"/>
</dbReference>
<reference evidence="2 3" key="2">
    <citation type="submission" date="2020-03" db="EMBL/GenBank/DDBJ databases">
        <authorList>
            <person name="Ichikawa N."/>
            <person name="Kimura A."/>
            <person name="Kitahashi Y."/>
            <person name="Uohara A."/>
        </authorList>
    </citation>
    <scope>NUCLEOTIDE SEQUENCE [LARGE SCALE GENOMIC DNA]</scope>
    <source>
        <strain evidence="2 3">NBRC 108639</strain>
    </source>
</reference>
<dbReference type="AlphaFoldDB" id="A0A6V8KRY5"/>
<gene>
    <name evidence="2" type="ORF">Phou_087370</name>
</gene>
<evidence type="ECO:0000313" key="2">
    <source>
        <dbReference type="EMBL" id="GFJ84557.1"/>
    </source>
</evidence>
<dbReference type="InterPro" id="IPR037401">
    <property type="entry name" value="SnoaL-like"/>
</dbReference>
<dbReference type="Gene3D" id="3.10.450.50">
    <property type="match status" value="1"/>
</dbReference>
<comment type="caution">
    <text evidence="2">The sequence shown here is derived from an EMBL/GenBank/DDBJ whole genome shotgun (WGS) entry which is preliminary data.</text>
</comment>
<reference evidence="2 3" key="1">
    <citation type="submission" date="2020-03" db="EMBL/GenBank/DDBJ databases">
        <title>Whole genome shotgun sequence of Phytohabitans houttuyneae NBRC 108639.</title>
        <authorList>
            <person name="Komaki H."/>
            <person name="Tamura T."/>
        </authorList>
    </citation>
    <scope>NUCLEOTIDE SEQUENCE [LARGE SCALE GENOMIC DNA]</scope>
    <source>
        <strain evidence="2 3">NBRC 108639</strain>
    </source>
</reference>
<dbReference type="EMBL" id="BLPF01000003">
    <property type="protein sequence ID" value="GFJ84557.1"/>
    <property type="molecule type" value="Genomic_DNA"/>
</dbReference>
<evidence type="ECO:0000313" key="3">
    <source>
        <dbReference type="Proteomes" id="UP000482800"/>
    </source>
</evidence>
<accession>A0A6V8KRY5</accession>
<feature type="domain" description="SnoaL-like" evidence="1">
    <location>
        <begin position="10"/>
        <end position="110"/>
    </location>
</feature>